<dbReference type="AlphaFoldDB" id="A0AA39N5P8"/>
<sequence length="458" mass="51005">MRSLFKPFDCSLFPPVPHADPLDRNRLLTDNHDHLRGITGGIEVPVHRALPFLLNWQYAAGVEKNSIEFFQDNFDTLPGPKGPVASVASDSPRNVEVNVNLGTLTSSASNLALDELDNIVCVLALGVYLRGAMDEGISIKITRAVSFWHPGAFLPFANFVPEVLVSPYLRLKDLRFIIFSLRQITVLVGVAPHGWGIAVDSDRFRGCGSPLVMVIFTVLQSDAFYSPFLDVDQLTEGSNATTKMTSPLVFLGQIRHITGSQSVVKYYFGEDPRCMQRFLLQTPHRDQEPPDTSLNGRINPRVASFENRITDYGIEDETALDPDIEQRDAEIADELTLQGCDEEGFEVRNSRPTTITKRARMTRLQLMTVGEEIFDIGGEQNPPNPRPTKTSLRQLAVVYLGRVTAANNFSTLDSESDLYPLLNEVPKCRDETTRTFDLDAFKVIYVAPMKVLVQGMVA</sequence>
<accession>A0AA39N5P8</accession>
<organism evidence="1 2">
    <name type="scientific">Armillaria tabescens</name>
    <name type="common">Ringless honey mushroom</name>
    <name type="synonym">Agaricus tabescens</name>
    <dbReference type="NCBI Taxonomy" id="1929756"/>
    <lineage>
        <taxon>Eukaryota</taxon>
        <taxon>Fungi</taxon>
        <taxon>Dikarya</taxon>
        <taxon>Basidiomycota</taxon>
        <taxon>Agaricomycotina</taxon>
        <taxon>Agaricomycetes</taxon>
        <taxon>Agaricomycetidae</taxon>
        <taxon>Agaricales</taxon>
        <taxon>Marasmiineae</taxon>
        <taxon>Physalacriaceae</taxon>
        <taxon>Desarmillaria</taxon>
    </lineage>
</organism>
<name>A0AA39N5P8_ARMTA</name>
<protein>
    <submittedName>
        <fullName evidence="1">Uncharacterized protein</fullName>
    </submittedName>
</protein>
<gene>
    <name evidence="1" type="ORF">EV420DRAFT_1479534</name>
</gene>
<evidence type="ECO:0000313" key="2">
    <source>
        <dbReference type="Proteomes" id="UP001175211"/>
    </source>
</evidence>
<proteinExistence type="predicted"/>
<reference evidence="1" key="1">
    <citation type="submission" date="2023-06" db="EMBL/GenBank/DDBJ databases">
        <authorList>
            <consortium name="Lawrence Berkeley National Laboratory"/>
            <person name="Ahrendt S."/>
            <person name="Sahu N."/>
            <person name="Indic B."/>
            <person name="Wong-Bajracharya J."/>
            <person name="Merenyi Z."/>
            <person name="Ke H.-M."/>
            <person name="Monk M."/>
            <person name="Kocsube S."/>
            <person name="Drula E."/>
            <person name="Lipzen A."/>
            <person name="Balint B."/>
            <person name="Henrissat B."/>
            <person name="Andreopoulos B."/>
            <person name="Martin F.M."/>
            <person name="Harder C.B."/>
            <person name="Rigling D."/>
            <person name="Ford K.L."/>
            <person name="Foster G.D."/>
            <person name="Pangilinan J."/>
            <person name="Papanicolaou A."/>
            <person name="Barry K."/>
            <person name="LaButti K."/>
            <person name="Viragh M."/>
            <person name="Koriabine M."/>
            <person name="Yan M."/>
            <person name="Riley R."/>
            <person name="Champramary S."/>
            <person name="Plett K.L."/>
            <person name="Tsai I.J."/>
            <person name="Slot J."/>
            <person name="Sipos G."/>
            <person name="Plett J."/>
            <person name="Nagy L.G."/>
            <person name="Grigoriev I.V."/>
        </authorList>
    </citation>
    <scope>NUCLEOTIDE SEQUENCE</scope>
    <source>
        <strain evidence="1">CCBAS 213</strain>
    </source>
</reference>
<evidence type="ECO:0000313" key="1">
    <source>
        <dbReference type="EMBL" id="KAK0458867.1"/>
    </source>
</evidence>
<dbReference type="GeneID" id="85353135"/>
<dbReference type="RefSeq" id="XP_060331117.1">
    <property type="nucleotide sequence ID" value="XM_060469587.1"/>
</dbReference>
<keyword evidence="2" id="KW-1185">Reference proteome</keyword>
<comment type="caution">
    <text evidence="1">The sequence shown here is derived from an EMBL/GenBank/DDBJ whole genome shotgun (WGS) entry which is preliminary data.</text>
</comment>
<dbReference type="EMBL" id="JAUEPS010000016">
    <property type="protein sequence ID" value="KAK0458867.1"/>
    <property type="molecule type" value="Genomic_DNA"/>
</dbReference>
<dbReference type="Proteomes" id="UP001175211">
    <property type="component" value="Unassembled WGS sequence"/>
</dbReference>